<dbReference type="KEGG" id="vvy:VVA1590"/>
<dbReference type="InterPro" id="IPR038404">
    <property type="entry name" value="TRAP_DctP_sf"/>
</dbReference>
<dbReference type="PANTHER" id="PTHR33376:SF2">
    <property type="entry name" value="DICARBOXYLATE-BINDING PERIPLASMIC PROTEIN"/>
    <property type="match status" value="1"/>
</dbReference>
<evidence type="ECO:0000256" key="1">
    <source>
        <dbReference type="ARBA" id="ARBA00022729"/>
    </source>
</evidence>
<organism evidence="3 4">
    <name type="scientific">Vibrio vulnificus (strain YJ016)</name>
    <dbReference type="NCBI Taxonomy" id="196600"/>
    <lineage>
        <taxon>Bacteria</taxon>
        <taxon>Pseudomonadati</taxon>
        <taxon>Pseudomonadota</taxon>
        <taxon>Gammaproteobacteria</taxon>
        <taxon>Vibrionales</taxon>
        <taxon>Vibrionaceae</taxon>
        <taxon>Vibrio</taxon>
    </lineage>
</organism>
<dbReference type="NCBIfam" id="TIGR00787">
    <property type="entry name" value="dctP"/>
    <property type="match status" value="1"/>
</dbReference>
<evidence type="ECO:0000313" key="3">
    <source>
        <dbReference type="EMBL" id="BAC97616.1"/>
    </source>
</evidence>
<proteinExistence type="predicted"/>
<dbReference type="PANTHER" id="PTHR33376">
    <property type="match status" value="1"/>
</dbReference>
<dbReference type="eggNOG" id="COG1638">
    <property type="taxonomic scope" value="Bacteria"/>
</dbReference>
<dbReference type="Pfam" id="PF03480">
    <property type="entry name" value="DctP"/>
    <property type="match status" value="1"/>
</dbReference>
<keyword evidence="1 2" id="KW-0732">Signal</keyword>
<dbReference type="NCBIfam" id="NF037995">
    <property type="entry name" value="TRAP_S1"/>
    <property type="match status" value="1"/>
</dbReference>
<gene>
    <name evidence="3" type="ordered locus">VVA1590</name>
</gene>
<evidence type="ECO:0000313" key="4">
    <source>
        <dbReference type="Proteomes" id="UP000002675"/>
    </source>
</evidence>
<dbReference type="PIRSF" id="PIRSF006470">
    <property type="entry name" value="DctB"/>
    <property type="match status" value="1"/>
</dbReference>
<dbReference type="AlphaFoldDB" id="Q7MBZ7"/>
<dbReference type="Proteomes" id="UP000002675">
    <property type="component" value="Chromosome II"/>
</dbReference>
<feature type="chain" id="PRO_5004291126" evidence="2">
    <location>
        <begin position="37"/>
        <end position="337"/>
    </location>
</feature>
<dbReference type="EMBL" id="BA000038">
    <property type="protein sequence ID" value="BAC97616.1"/>
    <property type="molecule type" value="Genomic_DNA"/>
</dbReference>
<protein>
    <submittedName>
        <fullName evidence="3">TRAP-type C4-dicarboxylate transport system, periplasmic component</fullName>
    </submittedName>
</protein>
<dbReference type="SUPFAM" id="SSF53850">
    <property type="entry name" value="Periplasmic binding protein-like II"/>
    <property type="match status" value="1"/>
</dbReference>
<dbReference type="STRING" id="672.VV93_v1c44600"/>
<sequence length="337" mass="37242">MDNQSTETRTMMTRKTLISALVGAAMTFGATASAYAATTLKLSHNHPRDHAVHKAMDYMAKEVRELTGGEVRIRIYPDAQLGTQRESMELMQNGALDMVKSNAAELEAFSPAYSAFNLPYLFRDKEHYYKVTDGEVGREILNSSAQSGFIGVTYYDAGARSFYTSKPINTPADLKGLKVRVQPSPSAIAMVKALGGNPTPLAYGELYTALQQGVVDAAENNIPSFSLSRHSEVSKFFSLDEHTMVPDVLVISTKTYDKLTPEQQQALMKAAADSSEYMKKLWAESEAKERAKAEKMGVTFVEPNKAAFVEAVQPMYQEIEKSNPQLNQLIERIKAVQ</sequence>
<name>Q7MBZ7_VIBVY</name>
<accession>Q7MBZ7</accession>
<feature type="signal peptide" evidence="2">
    <location>
        <begin position="1"/>
        <end position="36"/>
    </location>
</feature>
<dbReference type="Gene3D" id="3.40.190.170">
    <property type="entry name" value="Bacterial extracellular solute-binding protein, family 7"/>
    <property type="match status" value="1"/>
</dbReference>
<dbReference type="HOGENOM" id="CLU_036176_4_0_6"/>
<dbReference type="InterPro" id="IPR018389">
    <property type="entry name" value="DctP_fam"/>
</dbReference>
<evidence type="ECO:0000256" key="2">
    <source>
        <dbReference type="SAM" id="SignalP"/>
    </source>
</evidence>
<reference evidence="3 4" key="1">
    <citation type="journal article" date="2003" name="Genome Res.">
        <title>Comparative genome analysis of Vibrio vulnificus, a marine pathogen.</title>
        <authorList>
            <person name="Chen C.Y."/>
            <person name="Wu K.M."/>
            <person name="Chang Y.C."/>
            <person name="Chang C.H."/>
            <person name="Tsai H.C."/>
            <person name="Liao T.L."/>
            <person name="Liu Y.M."/>
            <person name="Chen H.J."/>
            <person name="Shen A.B."/>
            <person name="Li J.C."/>
            <person name="Su T.L."/>
            <person name="Shao C.P."/>
            <person name="Lee C.T."/>
            <person name="Hor L.I."/>
            <person name="Tsai S.F."/>
        </authorList>
    </citation>
    <scope>NUCLEOTIDE SEQUENCE [LARGE SCALE GENOMIC DNA]</scope>
    <source>
        <strain evidence="3 4">YJ016</strain>
    </source>
</reference>
<dbReference type="CDD" id="cd13671">
    <property type="entry name" value="PBP2_TRAP_SBP_like_3"/>
    <property type="match status" value="1"/>
</dbReference>
<dbReference type="GO" id="GO:0055085">
    <property type="term" value="P:transmembrane transport"/>
    <property type="evidence" value="ECO:0007669"/>
    <property type="project" value="InterPro"/>
</dbReference>
<dbReference type="GO" id="GO:0030246">
    <property type="term" value="F:carbohydrate binding"/>
    <property type="evidence" value="ECO:0007669"/>
    <property type="project" value="TreeGrafter"/>
</dbReference>
<dbReference type="GO" id="GO:0030288">
    <property type="term" value="C:outer membrane-bounded periplasmic space"/>
    <property type="evidence" value="ECO:0007669"/>
    <property type="project" value="InterPro"/>
</dbReference>
<dbReference type="InterPro" id="IPR004682">
    <property type="entry name" value="TRAP_DctP"/>
</dbReference>